<keyword evidence="1" id="KW-1133">Transmembrane helix</keyword>
<comment type="caution">
    <text evidence="2">The sequence shown here is derived from an EMBL/GenBank/DDBJ whole genome shotgun (WGS) entry which is preliminary data.</text>
</comment>
<evidence type="ECO:0000313" key="2">
    <source>
        <dbReference type="EMBL" id="KFI84266.1"/>
    </source>
</evidence>
<feature type="transmembrane region" description="Helical" evidence="1">
    <location>
        <begin position="620"/>
        <end position="651"/>
    </location>
</feature>
<protein>
    <submittedName>
        <fullName evidence="2">Uncharacterized protein</fullName>
    </submittedName>
</protein>
<proteinExistence type="predicted"/>
<feature type="transmembrane region" description="Helical" evidence="1">
    <location>
        <begin position="563"/>
        <end position="584"/>
    </location>
</feature>
<dbReference type="Proteomes" id="UP000029050">
    <property type="component" value="Unassembled WGS sequence"/>
</dbReference>
<evidence type="ECO:0000313" key="3">
    <source>
        <dbReference type="Proteomes" id="UP000029050"/>
    </source>
</evidence>
<feature type="transmembrane region" description="Helical" evidence="1">
    <location>
        <begin position="779"/>
        <end position="795"/>
    </location>
</feature>
<feature type="transmembrane region" description="Helical" evidence="1">
    <location>
        <begin position="591"/>
        <end position="608"/>
    </location>
</feature>
<keyword evidence="3" id="KW-1185">Reference proteome</keyword>
<organism evidence="2 3">
    <name type="scientific">Bifidobacterium psychraerophilum</name>
    <dbReference type="NCBI Taxonomy" id="218140"/>
    <lineage>
        <taxon>Bacteria</taxon>
        <taxon>Bacillati</taxon>
        <taxon>Actinomycetota</taxon>
        <taxon>Actinomycetes</taxon>
        <taxon>Bifidobacteriales</taxon>
        <taxon>Bifidobacteriaceae</taxon>
        <taxon>Bifidobacterium</taxon>
    </lineage>
</organism>
<dbReference type="GeneID" id="98299387"/>
<feature type="transmembrane region" description="Helical" evidence="1">
    <location>
        <begin position="424"/>
        <end position="446"/>
    </location>
</feature>
<feature type="transmembrane region" description="Helical" evidence="1">
    <location>
        <begin position="399"/>
        <end position="418"/>
    </location>
</feature>
<keyword evidence="1" id="KW-0472">Membrane</keyword>
<feature type="transmembrane region" description="Helical" evidence="1">
    <location>
        <begin position="178"/>
        <end position="199"/>
    </location>
</feature>
<accession>A0A087CLW6</accession>
<evidence type="ECO:0000256" key="1">
    <source>
        <dbReference type="SAM" id="Phobius"/>
    </source>
</evidence>
<gene>
    <name evidence="2" type="ORF">BPSY_0144</name>
</gene>
<feature type="transmembrane region" description="Helical" evidence="1">
    <location>
        <begin position="876"/>
        <end position="896"/>
    </location>
</feature>
<feature type="transmembrane region" description="Helical" evidence="1">
    <location>
        <begin position="815"/>
        <end position="838"/>
    </location>
</feature>
<dbReference type="eggNOG" id="ENOG502ZK13">
    <property type="taxonomic scope" value="Bacteria"/>
</dbReference>
<name>A0A087CLW6_9BIFI</name>
<dbReference type="OrthoDB" id="2017740at2"/>
<reference evidence="2 3" key="1">
    <citation type="submission" date="2014-03" db="EMBL/GenBank/DDBJ databases">
        <title>Genomics of Bifidobacteria.</title>
        <authorList>
            <person name="Ventura M."/>
            <person name="Milani C."/>
            <person name="Lugli G.A."/>
        </authorList>
    </citation>
    <scope>NUCLEOTIDE SEQUENCE [LARGE SCALE GENOMIC DNA]</scope>
    <source>
        <strain evidence="2 3">LMG 21775</strain>
    </source>
</reference>
<feature type="transmembrane region" description="Helical" evidence="1">
    <location>
        <begin position="205"/>
        <end position="225"/>
    </location>
</feature>
<dbReference type="RefSeq" id="WP_152596808.1">
    <property type="nucleotide sequence ID" value="NZ_JGZI01000002.1"/>
</dbReference>
<feature type="transmembrane region" description="Helical" evidence="1">
    <location>
        <begin position="663"/>
        <end position="681"/>
    </location>
</feature>
<feature type="transmembrane region" description="Helical" evidence="1">
    <location>
        <begin position="539"/>
        <end position="557"/>
    </location>
</feature>
<dbReference type="AlphaFoldDB" id="A0A087CLW6"/>
<feature type="transmembrane region" description="Helical" evidence="1">
    <location>
        <begin position="749"/>
        <end position="770"/>
    </location>
</feature>
<sequence>MRTKKAKGNSPITVGNNVLVALGRHTVIGVTAIFAFAILFLSLIPMQSINLYYQAHLSDTVPISQSATFKFDNNPGYKKSSTQHADIQYAPSPITTLRVDPLNKDSRTLSIRLPGSSTEIKSFDVVVRLNDKTLYTVMTIQGADLLKTSDSESATISLTEQQLQRIQSQAQRKSVAKLFLLAVITLLYLIVMLRITIFPAADMKYFSIGALIGLLILGFAANTIFIKQPLLMQQTVSNATSADIDQKAAFTIRQPLTTVDDIATITLPVTIDDSILPSDTDNPAYGKVYKSDSEFRDQYSITITENGLQKLLFKGRITPSMLDGTASNITIPLHLYQSSTPIVIQIVKNEGDSDPTLRFQSYPDTIRPNYLTATSIGLSENTHRYLNVLPNYRGFNYQTAIIAILLVFCIALIINMIAMRKHSLSKHFTTAVCTLNYGGLLLYAIAQFPIYTKYVQGFPDEQAHLSYIAYLSKFGGIVPNFKSMQIYAVDAATQTMNLSDGQGFNYLGHPPLYYQIMRFIGGITTNGSTAYYDLQSLRFKSFCIGLLGVALLFYIGYSRIPKIPLLHLLYGLIIISPPNLIYVLSGLNNDGLSLLTVSIFILGIIRFLEGRYLFSTYALISIGIVASFLTKLTAGLMVGIAAVLILGYFLWKIRAYKELFQPGFWLTLPIYAIVPVYFAYIRLRYHTIQPSYQALAYSEYMHSSFYADISTRPEMGMWDFVTSYQQYFINTWFNLSGHTAVPRDMANPIYSIDRIAVILVLLLPFVLFFMKTRGKLQHIYLRCMLLGILVAFAIQTQSTYRSTMDDGRFGGYSSRYYLCMIGVFALSIMWMICTRFLITQHSQKSGNETLSGNQDISRDIEASSGVGYSLTRKGTLICVCFSLLLLFDGFIYSVLYQAPAIQGFTH</sequence>
<feature type="transmembrane region" description="Helical" evidence="1">
    <location>
        <begin position="26"/>
        <end position="44"/>
    </location>
</feature>
<dbReference type="EMBL" id="JGZI01000002">
    <property type="protein sequence ID" value="KFI84266.1"/>
    <property type="molecule type" value="Genomic_DNA"/>
</dbReference>
<keyword evidence="1" id="KW-0812">Transmembrane</keyword>